<dbReference type="Proteomes" id="UP000535937">
    <property type="component" value="Unassembled WGS sequence"/>
</dbReference>
<evidence type="ECO:0000313" key="5">
    <source>
        <dbReference type="EMBL" id="MBB3062393.1"/>
    </source>
</evidence>
<protein>
    <submittedName>
        <fullName evidence="5">AraC-like DNA-binding protein</fullName>
    </submittedName>
</protein>
<keyword evidence="2 5" id="KW-0238">DNA-binding</keyword>
<organism evidence="5 6">
    <name type="scientific">Microbulbifer rhizosphaerae</name>
    <dbReference type="NCBI Taxonomy" id="1562603"/>
    <lineage>
        <taxon>Bacteria</taxon>
        <taxon>Pseudomonadati</taxon>
        <taxon>Pseudomonadota</taxon>
        <taxon>Gammaproteobacteria</taxon>
        <taxon>Cellvibrionales</taxon>
        <taxon>Microbulbiferaceae</taxon>
        <taxon>Microbulbifer</taxon>
    </lineage>
</organism>
<dbReference type="PRINTS" id="PR00032">
    <property type="entry name" value="HTHARAC"/>
</dbReference>
<gene>
    <name evidence="5" type="ORF">FHS09_003242</name>
</gene>
<evidence type="ECO:0000259" key="4">
    <source>
        <dbReference type="PROSITE" id="PS01124"/>
    </source>
</evidence>
<evidence type="ECO:0000256" key="2">
    <source>
        <dbReference type="ARBA" id="ARBA00023125"/>
    </source>
</evidence>
<dbReference type="InterPro" id="IPR020449">
    <property type="entry name" value="Tscrpt_reg_AraC-type_HTH"/>
</dbReference>
<dbReference type="EMBL" id="JACHWZ010000016">
    <property type="protein sequence ID" value="MBB3062393.1"/>
    <property type="molecule type" value="Genomic_DNA"/>
</dbReference>
<dbReference type="Pfam" id="PF12833">
    <property type="entry name" value="HTH_18"/>
    <property type="match status" value="1"/>
</dbReference>
<dbReference type="GO" id="GO:0043565">
    <property type="term" value="F:sequence-specific DNA binding"/>
    <property type="evidence" value="ECO:0007669"/>
    <property type="project" value="InterPro"/>
</dbReference>
<dbReference type="PROSITE" id="PS01124">
    <property type="entry name" value="HTH_ARAC_FAMILY_2"/>
    <property type="match status" value="1"/>
</dbReference>
<dbReference type="InterPro" id="IPR046532">
    <property type="entry name" value="DUF6597"/>
</dbReference>
<keyword evidence="3" id="KW-0804">Transcription</keyword>
<feature type="domain" description="HTH araC/xylS-type" evidence="4">
    <location>
        <begin position="158"/>
        <end position="258"/>
    </location>
</feature>
<dbReference type="PANTHER" id="PTHR46796">
    <property type="entry name" value="HTH-TYPE TRANSCRIPTIONAL ACTIVATOR RHAS-RELATED"/>
    <property type="match status" value="1"/>
</dbReference>
<accession>A0A7W4WEX0</accession>
<evidence type="ECO:0000256" key="3">
    <source>
        <dbReference type="ARBA" id="ARBA00023163"/>
    </source>
</evidence>
<keyword evidence="6" id="KW-1185">Reference proteome</keyword>
<keyword evidence="1" id="KW-0805">Transcription regulation</keyword>
<comment type="caution">
    <text evidence="5">The sequence shown here is derived from an EMBL/GenBank/DDBJ whole genome shotgun (WGS) entry which is preliminary data.</text>
</comment>
<reference evidence="5 6" key="1">
    <citation type="submission" date="2020-08" db="EMBL/GenBank/DDBJ databases">
        <title>Genomic Encyclopedia of Type Strains, Phase III (KMG-III): the genomes of soil and plant-associated and newly described type strains.</title>
        <authorList>
            <person name="Whitman W."/>
        </authorList>
    </citation>
    <scope>NUCLEOTIDE SEQUENCE [LARGE SCALE GENOMIC DNA]</scope>
    <source>
        <strain evidence="5 6">CECT 8799</strain>
    </source>
</reference>
<dbReference type="SMART" id="SM00342">
    <property type="entry name" value="HTH_ARAC"/>
    <property type="match status" value="1"/>
</dbReference>
<dbReference type="InterPro" id="IPR018060">
    <property type="entry name" value="HTH_AraC"/>
</dbReference>
<proteinExistence type="predicted"/>
<evidence type="ECO:0000313" key="6">
    <source>
        <dbReference type="Proteomes" id="UP000535937"/>
    </source>
</evidence>
<dbReference type="PANTHER" id="PTHR46796:SF13">
    <property type="entry name" value="HTH-TYPE TRANSCRIPTIONAL ACTIVATOR RHAS"/>
    <property type="match status" value="1"/>
</dbReference>
<dbReference type="InterPro" id="IPR009057">
    <property type="entry name" value="Homeodomain-like_sf"/>
</dbReference>
<name>A0A7W4WEX0_9GAMM</name>
<dbReference type="InterPro" id="IPR050204">
    <property type="entry name" value="AraC_XylS_family_regulators"/>
</dbReference>
<dbReference type="Gene3D" id="1.10.10.60">
    <property type="entry name" value="Homeodomain-like"/>
    <property type="match status" value="1"/>
</dbReference>
<dbReference type="AlphaFoldDB" id="A0A7W4WEX0"/>
<dbReference type="SUPFAM" id="SSF46689">
    <property type="entry name" value="Homeodomain-like"/>
    <property type="match status" value="2"/>
</dbReference>
<dbReference type="Pfam" id="PF20240">
    <property type="entry name" value="DUF6597"/>
    <property type="match status" value="1"/>
</dbReference>
<dbReference type="GO" id="GO:0003700">
    <property type="term" value="F:DNA-binding transcription factor activity"/>
    <property type="evidence" value="ECO:0007669"/>
    <property type="project" value="InterPro"/>
</dbReference>
<sequence>MYYREQTPRAELRPYINCFWAIDSAEAVTVRDRTLPDGCQEIIFNVETRVLRDDGHGLNTNPAVELVGQMTKPYEVVTSGRQRYFGIKFYPHSFSPFTRESICDLRDQSIDLRALFGGDFERIVDRVFERPAFERFVRLMENHLLRRLQSAETAGSCYRLVERAVRRLFLPEPPTIDRLCAELGVSDRHLQSRFRRHTGLSPKQLAKMIRFQKSFQYLADPRISLTEVAQHCGYYDHAHFAHDFKSLAGMSPSQYLCTDRPLTGFFLAAESRAYLCNLR</sequence>
<evidence type="ECO:0000256" key="1">
    <source>
        <dbReference type="ARBA" id="ARBA00023015"/>
    </source>
</evidence>
<dbReference type="RefSeq" id="WP_183461678.1">
    <property type="nucleotide sequence ID" value="NZ_JACHWZ010000016.1"/>
</dbReference>